<evidence type="ECO:0000313" key="1">
    <source>
        <dbReference type="EMBL" id="QJA56886.1"/>
    </source>
</evidence>
<dbReference type="EMBL" id="MT142280">
    <property type="protein sequence ID" value="QJA77390.1"/>
    <property type="molecule type" value="Genomic_DNA"/>
</dbReference>
<dbReference type="EMBL" id="MT141244">
    <property type="protein sequence ID" value="QJA56886.1"/>
    <property type="molecule type" value="Genomic_DNA"/>
</dbReference>
<dbReference type="AlphaFoldDB" id="A0A6M3K4Q4"/>
<sequence>MKIRKVYIAPLSMPIANARINALANGCTEIAHGIPPLYRSVKESDLPLVYNEEINEDTPPTIYEIIDGLKVKIKYLEDTKKDK</sequence>
<protein>
    <submittedName>
        <fullName evidence="2">Uncharacterized protein</fullName>
    </submittedName>
</protein>
<evidence type="ECO:0000313" key="2">
    <source>
        <dbReference type="EMBL" id="QJA77390.1"/>
    </source>
</evidence>
<organism evidence="2">
    <name type="scientific">viral metagenome</name>
    <dbReference type="NCBI Taxonomy" id="1070528"/>
    <lineage>
        <taxon>unclassified sequences</taxon>
        <taxon>metagenomes</taxon>
        <taxon>organismal metagenomes</taxon>
    </lineage>
</organism>
<name>A0A6M3K4Q4_9ZZZZ</name>
<gene>
    <name evidence="2" type="ORF">MM415A01315_0021</name>
    <name evidence="1" type="ORF">MM415B01776_0004</name>
</gene>
<proteinExistence type="predicted"/>
<accession>A0A6M3K4Q4</accession>
<reference evidence="2" key="1">
    <citation type="submission" date="2020-03" db="EMBL/GenBank/DDBJ databases">
        <title>The deep terrestrial virosphere.</title>
        <authorList>
            <person name="Holmfeldt K."/>
            <person name="Nilsson E."/>
            <person name="Simone D."/>
            <person name="Lopez-Fernandez M."/>
            <person name="Wu X."/>
            <person name="de Brujin I."/>
            <person name="Lundin D."/>
            <person name="Andersson A."/>
            <person name="Bertilsson S."/>
            <person name="Dopson M."/>
        </authorList>
    </citation>
    <scope>NUCLEOTIDE SEQUENCE</scope>
    <source>
        <strain evidence="2">MM415A01315</strain>
        <strain evidence="1">MM415B01776</strain>
    </source>
</reference>